<evidence type="ECO:0000256" key="5">
    <source>
        <dbReference type="ARBA" id="ARBA00023049"/>
    </source>
</evidence>
<protein>
    <submittedName>
        <fullName evidence="10">Putative metalloprotease</fullName>
    </submittedName>
</protein>
<dbReference type="InterPro" id="IPR001915">
    <property type="entry name" value="Peptidase_M48"/>
</dbReference>
<evidence type="ECO:0000256" key="7">
    <source>
        <dbReference type="SAM" id="MobiDB-lite"/>
    </source>
</evidence>
<dbReference type="GO" id="GO:0016020">
    <property type="term" value="C:membrane"/>
    <property type="evidence" value="ECO:0007669"/>
    <property type="project" value="TreeGrafter"/>
</dbReference>
<gene>
    <name evidence="10" type="ORF">SAMN05192589_10924</name>
</gene>
<dbReference type="RefSeq" id="WP_092744479.1">
    <property type="nucleotide sequence ID" value="NZ_FMZC01000009.1"/>
</dbReference>
<keyword evidence="2" id="KW-0479">Metal-binding</keyword>
<dbReference type="PROSITE" id="PS51257">
    <property type="entry name" value="PROKAR_LIPOPROTEIN"/>
    <property type="match status" value="1"/>
</dbReference>
<evidence type="ECO:0000256" key="8">
    <source>
        <dbReference type="SAM" id="SignalP"/>
    </source>
</evidence>
<dbReference type="PANTHER" id="PTHR22726:SF8">
    <property type="entry name" value="METALLOPROTEASE YCAL"/>
    <property type="match status" value="1"/>
</dbReference>
<dbReference type="OrthoDB" id="9810445at2"/>
<reference evidence="10 11" key="1">
    <citation type="submission" date="2016-10" db="EMBL/GenBank/DDBJ databases">
        <authorList>
            <person name="de Groot N.N."/>
        </authorList>
    </citation>
    <scope>NUCLEOTIDE SEQUENCE [LARGE SCALE GENOMIC DNA]</scope>
    <source>
        <strain evidence="10 11">DSM 16619</strain>
    </source>
</reference>
<dbReference type="GO" id="GO:0051603">
    <property type="term" value="P:proteolysis involved in protein catabolic process"/>
    <property type="evidence" value="ECO:0007669"/>
    <property type="project" value="TreeGrafter"/>
</dbReference>
<feature type="signal peptide" evidence="8">
    <location>
        <begin position="1"/>
        <end position="21"/>
    </location>
</feature>
<evidence type="ECO:0000313" key="11">
    <source>
        <dbReference type="Proteomes" id="UP000198781"/>
    </source>
</evidence>
<evidence type="ECO:0000256" key="1">
    <source>
        <dbReference type="ARBA" id="ARBA00022670"/>
    </source>
</evidence>
<proteinExistence type="inferred from homology"/>
<dbReference type="GO" id="GO:0046872">
    <property type="term" value="F:metal ion binding"/>
    <property type="evidence" value="ECO:0007669"/>
    <property type="project" value="UniProtKB-KW"/>
</dbReference>
<evidence type="ECO:0000256" key="2">
    <source>
        <dbReference type="ARBA" id="ARBA00022723"/>
    </source>
</evidence>
<sequence length="276" mass="28832">MKKFSLSAVALALLLAGCATTGDGSKSSSGTSAVSSVLGAATAGGSGSSSNENKAGAALDIFKAVTVSDEELKTVSLQYRNYEDRTESAAAANNKYAQRLARLTKKHVNEDGMKLNFKVYLSKDVNANATADGSIRVYAGLMDMMNDQELLGVIGHEIGHVKLQHSLSAMRTAYMASAGRKAASAAGGVGRLADTDLGALGEKLVNSQFSQSQETAADDYGLAFMKKHKYKVQAMESAFRKIASLSGKSGGMDAMLSTHPDAGGRADRMRDLASAK</sequence>
<accession>A0A1G6XKQ9</accession>
<feature type="compositionally biased region" description="Basic and acidic residues" evidence="7">
    <location>
        <begin position="262"/>
        <end position="276"/>
    </location>
</feature>
<keyword evidence="1 6" id="KW-0645">Protease</keyword>
<organism evidence="10 11">
    <name type="scientific">Paracidovorax valerianellae</name>
    <dbReference type="NCBI Taxonomy" id="187868"/>
    <lineage>
        <taxon>Bacteria</taxon>
        <taxon>Pseudomonadati</taxon>
        <taxon>Pseudomonadota</taxon>
        <taxon>Betaproteobacteria</taxon>
        <taxon>Burkholderiales</taxon>
        <taxon>Comamonadaceae</taxon>
        <taxon>Paracidovorax</taxon>
    </lineage>
</organism>
<comment type="cofactor">
    <cofactor evidence="6">
        <name>Zn(2+)</name>
        <dbReference type="ChEBI" id="CHEBI:29105"/>
    </cofactor>
    <text evidence="6">Binds 1 zinc ion per subunit.</text>
</comment>
<evidence type="ECO:0000313" key="10">
    <source>
        <dbReference type="EMBL" id="SDD77887.1"/>
    </source>
</evidence>
<keyword evidence="8" id="KW-0732">Signal</keyword>
<dbReference type="PANTHER" id="PTHR22726">
    <property type="entry name" value="METALLOENDOPEPTIDASE OMA1"/>
    <property type="match status" value="1"/>
</dbReference>
<evidence type="ECO:0000256" key="4">
    <source>
        <dbReference type="ARBA" id="ARBA00022833"/>
    </source>
</evidence>
<dbReference type="CDD" id="cd07334">
    <property type="entry name" value="M48C_loiP_like"/>
    <property type="match status" value="1"/>
</dbReference>
<feature type="domain" description="Peptidase M48" evidence="9">
    <location>
        <begin position="98"/>
        <end position="271"/>
    </location>
</feature>
<dbReference type="STRING" id="187868.SAMN05192589_10924"/>
<evidence type="ECO:0000259" key="9">
    <source>
        <dbReference type="Pfam" id="PF01435"/>
    </source>
</evidence>
<keyword evidence="11" id="KW-1185">Reference proteome</keyword>
<dbReference type="GO" id="GO:0004222">
    <property type="term" value="F:metalloendopeptidase activity"/>
    <property type="evidence" value="ECO:0007669"/>
    <property type="project" value="InterPro"/>
</dbReference>
<keyword evidence="3 6" id="KW-0378">Hydrolase</keyword>
<dbReference type="InterPro" id="IPR051156">
    <property type="entry name" value="Mito/Outer_Membr_Metalloprot"/>
</dbReference>
<name>A0A1G6XKQ9_9BURK</name>
<dbReference type="Gene3D" id="3.30.2010.10">
    <property type="entry name" value="Metalloproteases ('zincins'), catalytic domain"/>
    <property type="match status" value="1"/>
</dbReference>
<dbReference type="AlphaFoldDB" id="A0A1G6XKQ9"/>
<dbReference type="Pfam" id="PF01435">
    <property type="entry name" value="Peptidase_M48"/>
    <property type="match status" value="1"/>
</dbReference>
<keyword evidence="5 6" id="KW-0482">Metalloprotease</keyword>
<evidence type="ECO:0000256" key="3">
    <source>
        <dbReference type="ARBA" id="ARBA00022801"/>
    </source>
</evidence>
<dbReference type="EMBL" id="FMZC01000009">
    <property type="protein sequence ID" value="SDD77887.1"/>
    <property type="molecule type" value="Genomic_DNA"/>
</dbReference>
<comment type="similarity">
    <text evidence="6">Belongs to the peptidase M48 family.</text>
</comment>
<evidence type="ECO:0000256" key="6">
    <source>
        <dbReference type="RuleBase" id="RU003983"/>
    </source>
</evidence>
<keyword evidence="4 6" id="KW-0862">Zinc</keyword>
<feature type="chain" id="PRO_5011460673" evidence="8">
    <location>
        <begin position="22"/>
        <end position="276"/>
    </location>
</feature>
<dbReference type="Proteomes" id="UP000198781">
    <property type="component" value="Unassembled WGS sequence"/>
</dbReference>
<feature type="region of interest" description="Disordered" evidence="7">
    <location>
        <begin position="253"/>
        <end position="276"/>
    </location>
</feature>